<reference evidence="11" key="1">
    <citation type="submission" date="2020-10" db="EMBL/GenBank/DDBJ databases">
        <authorList>
            <person name="Abbas A."/>
            <person name="Razzaq R."/>
            <person name="Waqas M."/>
            <person name="Abbas N."/>
            <person name="Nielsen T.K."/>
            <person name="Hansen L.H."/>
            <person name="Hussain S."/>
            <person name="Shahid M."/>
        </authorList>
    </citation>
    <scope>NUCLEOTIDE SEQUENCE</scope>
    <source>
        <strain evidence="11">S14</strain>
    </source>
</reference>
<evidence type="ECO:0000256" key="4">
    <source>
        <dbReference type="ARBA" id="ARBA00022519"/>
    </source>
</evidence>
<name>A0ABU1DJC5_9HYPH</name>
<evidence type="ECO:0000313" key="11">
    <source>
        <dbReference type="EMBL" id="MDR4307985.1"/>
    </source>
</evidence>
<protein>
    <recommendedName>
        <fullName evidence="9">TRAP transporter small permease protein</fullName>
    </recommendedName>
</protein>
<evidence type="ECO:0000256" key="6">
    <source>
        <dbReference type="ARBA" id="ARBA00022989"/>
    </source>
</evidence>
<keyword evidence="6 9" id="KW-1133">Transmembrane helix</keyword>
<evidence type="ECO:0000256" key="5">
    <source>
        <dbReference type="ARBA" id="ARBA00022692"/>
    </source>
</evidence>
<evidence type="ECO:0000256" key="3">
    <source>
        <dbReference type="ARBA" id="ARBA00022475"/>
    </source>
</evidence>
<evidence type="ECO:0000313" key="12">
    <source>
        <dbReference type="Proteomes" id="UP001181622"/>
    </source>
</evidence>
<dbReference type="Pfam" id="PF04290">
    <property type="entry name" value="DctQ"/>
    <property type="match status" value="1"/>
</dbReference>
<dbReference type="PANTHER" id="PTHR35011">
    <property type="entry name" value="2,3-DIKETO-L-GULONATE TRAP TRANSPORTER SMALL PERMEASE PROTEIN YIAM"/>
    <property type="match status" value="1"/>
</dbReference>
<accession>A0ABU1DJC5</accession>
<evidence type="ECO:0000259" key="10">
    <source>
        <dbReference type="Pfam" id="PF04290"/>
    </source>
</evidence>
<dbReference type="Proteomes" id="UP001181622">
    <property type="component" value="Unassembled WGS sequence"/>
</dbReference>
<keyword evidence="7 9" id="KW-0472">Membrane</keyword>
<comment type="caution">
    <text evidence="11">The sequence shown here is derived from an EMBL/GenBank/DDBJ whole genome shotgun (WGS) entry which is preliminary data.</text>
</comment>
<comment type="subcellular location">
    <subcellularLocation>
        <location evidence="1 9">Cell inner membrane</location>
        <topology evidence="1 9">Multi-pass membrane protein</topology>
    </subcellularLocation>
</comment>
<organism evidence="11 12">
    <name type="scientific">Chelatococcus sambhunathii</name>
    <dbReference type="NCBI Taxonomy" id="363953"/>
    <lineage>
        <taxon>Bacteria</taxon>
        <taxon>Pseudomonadati</taxon>
        <taxon>Pseudomonadota</taxon>
        <taxon>Alphaproteobacteria</taxon>
        <taxon>Hyphomicrobiales</taxon>
        <taxon>Chelatococcaceae</taxon>
        <taxon>Chelatococcus</taxon>
    </lineage>
</organism>
<dbReference type="InterPro" id="IPR007387">
    <property type="entry name" value="TRAP_DctQ"/>
</dbReference>
<keyword evidence="3" id="KW-1003">Cell membrane</keyword>
<dbReference type="PANTHER" id="PTHR35011:SF10">
    <property type="entry name" value="TRAP TRANSPORTER SMALL PERMEASE PROTEIN"/>
    <property type="match status" value="1"/>
</dbReference>
<keyword evidence="12" id="KW-1185">Reference proteome</keyword>
<comment type="subunit">
    <text evidence="9">The complex comprises the extracytoplasmic solute receptor protein and the two transmembrane proteins.</text>
</comment>
<dbReference type="InterPro" id="IPR055348">
    <property type="entry name" value="DctQ"/>
</dbReference>
<evidence type="ECO:0000256" key="9">
    <source>
        <dbReference type="RuleBase" id="RU369079"/>
    </source>
</evidence>
<dbReference type="RefSeq" id="WP_309393348.1">
    <property type="nucleotide sequence ID" value="NZ_JADBEO010000037.1"/>
</dbReference>
<feature type="transmembrane region" description="Helical" evidence="9">
    <location>
        <begin position="12"/>
        <end position="39"/>
    </location>
</feature>
<keyword evidence="2 9" id="KW-0813">Transport</keyword>
<sequence>MISAYLSAVGALSRALAIVATLLLIAAMLVVCEMIVIRYVLRAATIWQTDFVVFSATAAIFLGAPYVLMKGGHVGVDFIEHAVSPTARKLLKTAGGLLGLAFCAIMLVASAINVHEAYVGGWKHSSVWAPRLWIPMSALPIGFAALCLQYIGEILKVVTSSPEAARGVADEIAASGDAVTAHALKERAR</sequence>
<evidence type="ECO:0000256" key="2">
    <source>
        <dbReference type="ARBA" id="ARBA00022448"/>
    </source>
</evidence>
<keyword evidence="5 9" id="KW-0812">Transmembrane</keyword>
<dbReference type="EMBL" id="JADBEO010000037">
    <property type="protein sequence ID" value="MDR4307985.1"/>
    <property type="molecule type" value="Genomic_DNA"/>
</dbReference>
<gene>
    <name evidence="11" type="ORF">IHQ68_15290</name>
</gene>
<evidence type="ECO:0000256" key="8">
    <source>
        <dbReference type="ARBA" id="ARBA00038436"/>
    </source>
</evidence>
<proteinExistence type="inferred from homology"/>
<evidence type="ECO:0000256" key="7">
    <source>
        <dbReference type="ARBA" id="ARBA00023136"/>
    </source>
</evidence>
<comment type="caution">
    <text evidence="9">Lacks conserved residue(s) required for the propagation of feature annotation.</text>
</comment>
<feature type="transmembrane region" description="Helical" evidence="9">
    <location>
        <begin position="90"/>
        <end position="112"/>
    </location>
</feature>
<feature type="domain" description="Tripartite ATP-independent periplasmic transporters DctQ component" evidence="10">
    <location>
        <begin position="28"/>
        <end position="158"/>
    </location>
</feature>
<feature type="transmembrane region" description="Helical" evidence="9">
    <location>
        <begin position="51"/>
        <end position="69"/>
    </location>
</feature>
<comment type="function">
    <text evidence="9">Part of the tripartite ATP-independent periplasmic (TRAP) transport system.</text>
</comment>
<comment type="similarity">
    <text evidence="8 9">Belongs to the TRAP transporter small permease family.</text>
</comment>
<keyword evidence="4 9" id="KW-0997">Cell inner membrane</keyword>
<evidence type="ECO:0000256" key="1">
    <source>
        <dbReference type="ARBA" id="ARBA00004429"/>
    </source>
</evidence>